<organism evidence="1 2">
    <name type="scientific">Hymenochirus boettgeri</name>
    <name type="common">Congo dwarf clawed frog</name>
    <dbReference type="NCBI Taxonomy" id="247094"/>
    <lineage>
        <taxon>Eukaryota</taxon>
        <taxon>Metazoa</taxon>
        <taxon>Chordata</taxon>
        <taxon>Craniata</taxon>
        <taxon>Vertebrata</taxon>
        <taxon>Euteleostomi</taxon>
        <taxon>Amphibia</taxon>
        <taxon>Batrachia</taxon>
        <taxon>Anura</taxon>
        <taxon>Pipoidea</taxon>
        <taxon>Pipidae</taxon>
        <taxon>Pipinae</taxon>
        <taxon>Hymenochirus</taxon>
    </lineage>
</organism>
<dbReference type="Proteomes" id="UP000812440">
    <property type="component" value="Chromosome 5"/>
</dbReference>
<accession>A0A8T2JHP2</accession>
<comment type="caution">
    <text evidence="1">The sequence shown here is derived from an EMBL/GenBank/DDBJ whole genome shotgun (WGS) entry which is preliminary data.</text>
</comment>
<dbReference type="AlphaFoldDB" id="A0A8T2JHP2"/>
<sequence length="93" mass="10157">MNVHLFAIEYKNALSSGDMSGQLYVVLYNIKYSLQNSTGSSPLFNLAFSRALVPLTSLPPIRRCNSHNLSDEFPQLPLRSADAPLCVPTGAES</sequence>
<gene>
    <name evidence="1" type="ORF">GDO86_009744</name>
</gene>
<name>A0A8T2JHP2_9PIPI</name>
<keyword evidence="2" id="KW-1185">Reference proteome</keyword>
<evidence type="ECO:0000313" key="2">
    <source>
        <dbReference type="Proteomes" id="UP000812440"/>
    </source>
</evidence>
<proteinExistence type="predicted"/>
<dbReference type="EMBL" id="JAACNH010000004">
    <property type="protein sequence ID" value="KAG8444689.1"/>
    <property type="molecule type" value="Genomic_DNA"/>
</dbReference>
<reference evidence="1" key="1">
    <citation type="thesis" date="2020" institute="ProQuest LLC" country="789 East Eisenhower Parkway, Ann Arbor, MI, USA">
        <title>Comparative Genomics and Chromosome Evolution.</title>
        <authorList>
            <person name="Mudd A.B."/>
        </authorList>
    </citation>
    <scope>NUCLEOTIDE SEQUENCE</scope>
    <source>
        <strain evidence="1">Female2</strain>
        <tissue evidence="1">Blood</tissue>
    </source>
</reference>
<protein>
    <submittedName>
        <fullName evidence="1">Uncharacterized protein</fullName>
    </submittedName>
</protein>
<evidence type="ECO:0000313" key="1">
    <source>
        <dbReference type="EMBL" id="KAG8444689.1"/>
    </source>
</evidence>